<reference evidence="2" key="2">
    <citation type="journal article" date="2022" name="Microbiol. Resour. Announc.">
        <title>Metagenome Sequencing to Explore Phylogenomics of Terrestrial Cyanobacteria.</title>
        <authorList>
            <person name="Ward R.D."/>
            <person name="Stajich J.E."/>
            <person name="Johansen J.R."/>
            <person name="Huntemann M."/>
            <person name="Clum A."/>
            <person name="Foster B."/>
            <person name="Foster B."/>
            <person name="Roux S."/>
            <person name="Palaniappan K."/>
            <person name="Varghese N."/>
            <person name="Mukherjee S."/>
            <person name="Reddy T.B.K."/>
            <person name="Daum C."/>
            <person name="Copeland A."/>
            <person name="Chen I.A."/>
            <person name="Ivanova N.N."/>
            <person name="Kyrpides N.C."/>
            <person name="Shapiro N."/>
            <person name="Eloe-Fadrosh E.A."/>
            <person name="Pietrasiak N."/>
        </authorList>
    </citation>
    <scope>NUCLEOTIDE SEQUENCE</scope>
    <source>
        <strain evidence="2">CPER-KK1</strain>
    </source>
</reference>
<dbReference type="InterPro" id="IPR012654">
    <property type="entry name" value="CHP02391"/>
</dbReference>
<sequence length="206" mass="22644">MVIWSISGSSISYYSGEEPIPELGKGAIQILQAEGLLWCENIGKKNNDLRCTLTNKAYEAVDTNFNASDTSFVKHLTPLADITNLDKELKERCLPILGAGSADEKMWDSAVRVAGVILEERLRDVGNIEAGYAGQDIVNKVFKNGGTLASKFSVDSERQGYRDLYAGVFATFRNPSAHRLVDPTPEEGGAFIVFVNLLLKKLEDLR</sequence>
<accession>A0A951PJM7</accession>
<organism evidence="2 3">
    <name type="scientific">Symplocastrum torsivum CPER-KK1</name>
    <dbReference type="NCBI Taxonomy" id="450513"/>
    <lineage>
        <taxon>Bacteria</taxon>
        <taxon>Bacillati</taxon>
        <taxon>Cyanobacteriota</taxon>
        <taxon>Cyanophyceae</taxon>
        <taxon>Oscillatoriophycideae</taxon>
        <taxon>Oscillatoriales</taxon>
        <taxon>Microcoleaceae</taxon>
        <taxon>Symplocastrum</taxon>
    </lineage>
</organism>
<protein>
    <submittedName>
        <fullName evidence="2">TIGR02391 family protein</fullName>
    </submittedName>
</protein>
<comment type="caution">
    <text evidence="2">The sequence shown here is derived from an EMBL/GenBank/DDBJ whole genome shotgun (WGS) entry which is preliminary data.</text>
</comment>
<evidence type="ECO:0000313" key="2">
    <source>
        <dbReference type="EMBL" id="MBW4544089.1"/>
    </source>
</evidence>
<dbReference type="Proteomes" id="UP000753908">
    <property type="component" value="Unassembled WGS sequence"/>
</dbReference>
<name>A0A951PJM7_9CYAN</name>
<dbReference type="AlphaFoldDB" id="A0A951PJM7"/>
<evidence type="ECO:0000313" key="3">
    <source>
        <dbReference type="Proteomes" id="UP000753908"/>
    </source>
</evidence>
<evidence type="ECO:0000259" key="1">
    <source>
        <dbReference type="Pfam" id="PF09509"/>
    </source>
</evidence>
<gene>
    <name evidence="2" type="ORF">KME25_06560</name>
</gene>
<proteinExistence type="predicted"/>
<reference evidence="2" key="1">
    <citation type="submission" date="2021-05" db="EMBL/GenBank/DDBJ databases">
        <authorList>
            <person name="Pietrasiak N."/>
            <person name="Ward R."/>
            <person name="Stajich J.E."/>
            <person name="Kurbessoian T."/>
        </authorList>
    </citation>
    <scope>NUCLEOTIDE SEQUENCE</scope>
    <source>
        <strain evidence="2">CPER-KK1</strain>
    </source>
</reference>
<feature type="domain" description="Conserved hypothetical protein CHP02391" evidence="1">
    <location>
        <begin position="85"/>
        <end position="202"/>
    </location>
</feature>
<dbReference type="EMBL" id="JAHHIF010000006">
    <property type="protein sequence ID" value="MBW4544089.1"/>
    <property type="molecule type" value="Genomic_DNA"/>
</dbReference>
<dbReference type="Pfam" id="PF09509">
    <property type="entry name" value="Hypoth_Ymh"/>
    <property type="match status" value="1"/>
</dbReference>